<organism evidence="1 2">
    <name type="scientific">Cytophaga hutchinsonii (strain ATCC 33406 / DSM 1761 / CIP 103989 / NBRC 15051 / NCIMB 9469 / D465)</name>
    <dbReference type="NCBI Taxonomy" id="269798"/>
    <lineage>
        <taxon>Bacteria</taxon>
        <taxon>Pseudomonadati</taxon>
        <taxon>Bacteroidota</taxon>
        <taxon>Cytophagia</taxon>
        <taxon>Cytophagales</taxon>
        <taxon>Cytophagaceae</taxon>
        <taxon>Cytophaga</taxon>
    </lineage>
</organism>
<sequence>MLNYAKFILEKVSFDPQLFEKELLKHLSELIVEEVIELKNWCYENFGQKHAMVLNRCFA</sequence>
<dbReference type="EMBL" id="CP000383">
    <property type="protein sequence ID" value="ABG57661.1"/>
    <property type="molecule type" value="Genomic_DNA"/>
</dbReference>
<dbReference type="AlphaFoldDB" id="A0A6N4SN28"/>
<dbReference type="KEGG" id="chu:CHU_0371"/>
<reference evidence="1 2" key="1">
    <citation type="journal article" date="2007" name="Appl. Environ. Microbiol.">
        <title>Genome sequence of the cellulolytic gliding bacterium Cytophaga hutchinsonii.</title>
        <authorList>
            <person name="Xie G."/>
            <person name="Bruce D.C."/>
            <person name="Challacombe J.F."/>
            <person name="Chertkov O."/>
            <person name="Detter J.C."/>
            <person name="Gilna P."/>
            <person name="Han C.S."/>
            <person name="Lucas S."/>
            <person name="Misra M."/>
            <person name="Myers G.L."/>
            <person name="Richardson P."/>
            <person name="Tapia R."/>
            <person name="Thayer N."/>
            <person name="Thompson L.S."/>
            <person name="Brettin T.S."/>
            <person name="Henrissat B."/>
            <person name="Wilson D.B."/>
            <person name="McBride M.J."/>
        </authorList>
    </citation>
    <scope>NUCLEOTIDE SEQUENCE [LARGE SCALE GENOMIC DNA]</scope>
    <source>
        <strain evidence="2">ATCC 33406 / DSM 1761 / CIP 103989 / NBRC 15051 / NCIMB 9469 / D465</strain>
    </source>
</reference>
<accession>A0A6N4SN28</accession>
<name>A0A6N4SN28_CYTH3</name>
<proteinExistence type="predicted"/>
<gene>
    <name evidence="1" type="ordered locus">CHU_0371</name>
</gene>
<dbReference type="Proteomes" id="UP000001822">
    <property type="component" value="Chromosome"/>
</dbReference>
<evidence type="ECO:0000313" key="2">
    <source>
        <dbReference type="Proteomes" id="UP000001822"/>
    </source>
</evidence>
<dbReference type="RefSeq" id="WP_011583777.1">
    <property type="nucleotide sequence ID" value="NC_008255.1"/>
</dbReference>
<keyword evidence="2" id="KW-1185">Reference proteome</keyword>
<evidence type="ECO:0000313" key="1">
    <source>
        <dbReference type="EMBL" id="ABG57661.1"/>
    </source>
</evidence>
<protein>
    <submittedName>
        <fullName evidence="1">Uncharacterized protein</fullName>
    </submittedName>
</protein>